<reference evidence="2 3" key="1">
    <citation type="journal article" date="2010" name="Stand. Genomic Sci.">
        <title>Complete genome sequence of Planctomyces limnophilus type strain (Mu 290).</title>
        <authorList>
            <person name="Labutti K."/>
            <person name="Sikorski J."/>
            <person name="Schneider S."/>
            <person name="Nolan M."/>
            <person name="Lucas S."/>
            <person name="Glavina Del Rio T."/>
            <person name="Tice H."/>
            <person name="Cheng J.F."/>
            <person name="Goodwin L."/>
            <person name="Pitluck S."/>
            <person name="Liolios K."/>
            <person name="Ivanova N."/>
            <person name="Mavromatis K."/>
            <person name="Mikhailova N."/>
            <person name="Pati A."/>
            <person name="Chen A."/>
            <person name="Palaniappan K."/>
            <person name="Land M."/>
            <person name="Hauser L."/>
            <person name="Chang Y.J."/>
            <person name="Jeffries C.D."/>
            <person name="Tindall B.J."/>
            <person name="Rohde M."/>
            <person name="Goker M."/>
            <person name="Woyke T."/>
            <person name="Bristow J."/>
            <person name="Eisen J.A."/>
            <person name="Markowitz V."/>
            <person name="Hugenholtz P."/>
            <person name="Kyrpides N.C."/>
            <person name="Klenk H.P."/>
            <person name="Lapidus A."/>
        </authorList>
    </citation>
    <scope>NUCLEOTIDE SEQUENCE [LARGE SCALE GENOMIC DNA]</scope>
    <source>
        <strain evidence="3">ATCC 43296 / DSM 3776 / IFAM 1008 / 290</strain>
    </source>
</reference>
<feature type="compositionally biased region" description="Basic and acidic residues" evidence="1">
    <location>
        <begin position="644"/>
        <end position="656"/>
    </location>
</feature>
<dbReference type="Proteomes" id="UP000002220">
    <property type="component" value="Chromosome"/>
</dbReference>
<dbReference type="EMBL" id="CP001744">
    <property type="protein sequence ID" value="ADG65931.1"/>
    <property type="molecule type" value="Genomic_DNA"/>
</dbReference>
<feature type="region of interest" description="Disordered" evidence="1">
    <location>
        <begin position="644"/>
        <end position="707"/>
    </location>
</feature>
<organism evidence="2 3">
    <name type="scientific">Planctopirus limnophila (strain ATCC 43296 / DSM 3776 / IFAM 1008 / Mu 290)</name>
    <name type="common">Planctomyces limnophilus</name>
    <dbReference type="NCBI Taxonomy" id="521674"/>
    <lineage>
        <taxon>Bacteria</taxon>
        <taxon>Pseudomonadati</taxon>
        <taxon>Planctomycetota</taxon>
        <taxon>Planctomycetia</taxon>
        <taxon>Planctomycetales</taxon>
        <taxon>Planctomycetaceae</taxon>
        <taxon>Planctopirus</taxon>
    </lineage>
</organism>
<protein>
    <submittedName>
        <fullName evidence="2">Uncharacterized protein</fullName>
    </submittedName>
</protein>
<dbReference type="HOGENOM" id="CLU_390215_0_0_0"/>
<evidence type="ECO:0000313" key="3">
    <source>
        <dbReference type="Proteomes" id="UP000002220"/>
    </source>
</evidence>
<name>D5SML1_PLAL2</name>
<dbReference type="OrthoDB" id="258914at2"/>
<gene>
    <name evidence="2" type="ordered locus">Plim_0078</name>
</gene>
<dbReference type="STRING" id="521674.Plim_0078"/>
<feature type="compositionally biased region" description="Gly residues" evidence="1">
    <location>
        <begin position="167"/>
        <end position="177"/>
    </location>
</feature>
<sequence length="707" mass="76669">MAGIKGLNFKSLLVDHGEKIVLAGIGLLVLGVWGTTSWSRTEKSPDEIIKKATNSKTNIDAGVWPVEKANEFAIVAYQDRASQLLKPMESVAAYEFSTPLYHPLYRKQEQIKEPEWLPVADLIADAGTAIIAINKGLDVTLAETETGDLTKASEEEVNTEFAIRSGVGGTAAGGPGASGAETPVGSYSPPPVSESTFGSSSPYGLDGSVGGTVSSVEARGVRYVAVRGIVPLQQQVAKLQKALNLQSLTEAEQYLELLDFKLERQEAVAGDNPWVGKWEAVDMVADSQILAESPNFDIDPFDARISDATITAPLPLRLMGYWGEHATHPKVRNFTLSPEERAKQERFLDKVVETATKERALLEQSQKPQRRGFAVVQRDLRALQGAIMSSSSSDQILGTMSTMMAVPGSPAMTSQQLKKMLDTAGGRLLLFRYLDLQVKPGRAYRYRVKLLFTNPNYNLPIEQIVDPSVAAGAERESPWSTISNPAVVPGDVKYFLAGSERDPVRDVTRSIRKAVANMSVYQWDAKLGSLLNSTLDLTSVGQVIKETKKVKRADLGNGTYEDADIVIGTTDLLLDVAADVEVNVTLQSKLPVHMAELGLTPVSGKLNFGLLPEAVVVNEAGQMEFIDSKTNQKQEDELKRRYEGEKKEYEKFKPPEVADPLLGPGGGEESSYVPPGMGDPTARKVSSKKIRTNRKGQPGMGSSPPAP</sequence>
<evidence type="ECO:0000313" key="2">
    <source>
        <dbReference type="EMBL" id="ADG65931.1"/>
    </source>
</evidence>
<dbReference type="RefSeq" id="WP_013108362.1">
    <property type="nucleotide sequence ID" value="NC_014148.1"/>
</dbReference>
<dbReference type="KEGG" id="plm:Plim_0078"/>
<proteinExistence type="predicted"/>
<dbReference type="eggNOG" id="ENOG5033IBW">
    <property type="taxonomic scope" value="Bacteria"/>
</dbReference>
<accession>D5SML1</accession>
<feature type="compositionally biased region" description="Basic residues" evidence="1">
    <location>
        <begin position="685"/>
        <end position="694"/>
    </location>
</feature>
<evidence type="ECO:0000256" key="1">
    <source>
        <dbReference type="SAM" id="MobiDB-lite"/>
    </source>
</evidence>
<dbReference type="AlphaFoldDB" id="D5SML1"/>
<keyword evidence="3" id="KW-1185">Reference proteome</keyword>
<feature type="region of interest" description="Disordered" evidence="1">
    <location>
        <begin position="167"/>
        <end position="200"/>
    </location>
</feature>